<name>A0A1Y3GB10_9EURY</name>
<comment type="caution">
    <text evidence="1">The sequence shown here is derived from an EMBL/GenBank/DDBJ whole genome shotgun (WGS) entry which is preliminary data.</text>
</comment>
<evidence type="ECO:0000313" key="1">
    <source>
        <dbReference type="EMBL" id="OUJ18430.1"/>
    </source>
</evidence>
<keyword evidence="1" id="KW-0808">Transferase</keyword>
<proteinExistence type="predicted"/>
<dbReference type="GO" id="GO:0016740">
    <property type="term" value="F:transferase activity"/>
    <property type="evidence" value="ECO:0007669"/>
    <property type="project" value="UniProtKB-KW"/>
</dbReference>
<dbReference type="RefSeq" id="WP_086637704.1">
    <property type="nucleotide sequence ID" value="NZ_MRZU01000004.1"/>
</dbReference>
<evidence type="ECO:0000313" key="2">
    <source>
        <dbReference type="Proteomes" id="UP000195137"/>
    </source>
</evidence>
<dbReference type="EMBL" id="MRZU01000004">
    <property type="protein sequence ID" value="OUJ18430.1"/>
    <property type="molecule type" value="Genomic_DNA"/>
</dbReference>
<organism evidence="1 2">
    <name type="scientific">Methanonatronarchaeum thermophilum</name>
    <dbReference type="NCBI Taxonomy" id="1927129"/>
    <lineage>
        <taxon>Archaea</taxon>
        <taxon>Methanobacteriati</taxon>
        <taxon>Methanobacteriota</taxon>
        <taxon>Methanonatronarchaeia</taxon>
        <taxon>Methanonatronarchaeales</taxon>
        <taxon>Methanonatronarchaeaceae</taxon>
        <taxon>Methanonatronarchaeum</taxon>
    </lineage>
</organism>
<accession>A0A1Y3GB10</accession>
<gene>
    <name evidence="1" type="ORF">AMET1_1346</name>
</gene>
<dbReference type="Proteomes" id="UP000195137">
    <property type="component" value="Unassembled WGS sequence"/>
</dbReference>
<protein>
    <submittedName>
        <fullName evidence="1">Putative nucleotidyltransferase</fullName>
    </submittedName>
</protein>
<dbReference type="AlphaFoldDB" id="A0A1Y3GB10"/>
<keyword evidence="2" id="KW-1185">Reference proteome</keyword>
<sequence>MKSGYQSFFDSLGVVGSDVFIDKVILDPSLLVYEEVYGDLEGFSSNLGCEVYYPGSLDRLGLVDDVGLFLEFYRGRRSDVMDVDLFVDRVGDLGFEGYSWRDGYRELPGHLFRYFRDLRGLEFEVGLVGDVFLDLFVFLCNGGFLFGRLLKVFNRFGEVLPIFDLRFDVPGVFRDGVGGVEKYVGDVRYVGFLSVTSSVFSGVGPMVSCPSLVLLEV</sequence>
<reference evidence="1 2" key="1">
    <citation type="submission" date="2016-12" db="EMBL/GenBank/DDBJ databases">
        <title>Discovery of methanogenic haloarchaea.</title>
        <authorList>
            <person name="Sorokin D.Y."/>
            <person name="Makarova K.S."/>
            <person name="Abbas B."/>
            <person name="Ferrer M."/>
            <person name="Golyshin P.N."/>
        </authorList>
    </citation>
    <scope>NUCLEOTIDE SEQUENCE [LARGE SCALE GENOMIC DNA]</scope>
    <source>
        <strain evidence="1">AMET1</strain>
    </source>
</reference>